<accession>A0ABW0R561</accession>
<comment type="caution">
    <text evidence="2">The sequence shown here is derived from an EMBL/GenBank/DDBJ whole genome shotgun (WGS) entry which is preliminary data.</text>
</comment>
<dbReference type="SUPFAM" id="SSF55979">
    <property type="entry name" value="DNA clamp"/>
    <property type="match status" value="1"/>
</dbReference>
<dbReference type="Proteomes" id="UP001596108">
    <property type="component" value="Unassembled WGS sequence"/>
</dbReference>
<evidence type="ECO:0000313" key="2">
    <source>
        <dbReference type="EMBL" id="MFC5532366.1"/>
    </source>
</evidence>
<evidence type="ECO:0000313" key="3">
    <source>
        <dbReference type="Proteomes" id="UP001596108"/>
    </source>
</evidence>
<name>A0ABW0R561_9BACL</name>
<organism evidence="2 3">
    <name type="scientific">Cohnella yongneupensis</name>
    <dbReference type="NCBI Taxonomy" id="425006"/>
    <lineage>
        <taxon>Bacteria</taxon>
        <taxon>Bacillati</taxon>
        <taxon>Bacillota</taxon>
        <taxon>Bacilli</taxon>
        <taxon>Bacillales</taxon>
        <taxon>Paenibacillaceae</taxon>
        <taxon>Cohnella</taxon>
    </lineage>
</organism>
<evidence type="ECO:0000259" key="1">
    <source>
        <dbReference type="Pfam" id="PF02768"/>
    </source>
</evidence>
<dbReference type="RefSeq" id="WP_378114327.1">
    <property type="nucleotide sequence ID" value="NZ_JBHSNC010000057.1"/>
</dbReference>
<dbReference type="Pfam" id="PF02768">
    <property type="entry name" value="DNA_pol3_beta_3"/>
    <property type="match status" value="1"/>
</dbReference>
<sequence>MVDAIKLVSITSDIDEVFFMVSPTDIKLFGKGETGRTEDLVSIDQFGGEPVRFVCRGKFLIDAIKSVNANAVSIWYESEGKPLLISSDSDDGKFLVGMLRVREDQWA</sequence>
<dbReference type="EMBL" id="JBHSNC010000057">
    <property type="protein sequence ID" value="MFC5532366.1"/>
    <property type="molecule type" value="Genomic_DNA"/>
</dbReference>
<protein>
    <recommendedName>
        <fullName evidence="1">DNA polymerase III beta sliding clamp C-terminal domain-containing protein</fullName>
    </recommendedName>
</protein>
<dbReference type="InterPro" id="IPR046938">
    <property type="entry name" value="DNA_clamp_sf"/>
</dbReference>
<dbReference type="Gene3D" id="3.10.150.10">
    <property type="entry name" value="DNA Polymerase III, subunit A, domain 2"/>
    <property type="match status" value="1"/>
</dbReference>
<gene>
    <name evidence="2" type="ORF">ACFPQ4_23365</name>
</gene>
<reference evidence="3" key="1">
    <citation type="journal article" date="2019" name="Int. J. Syst. Evol. Microbiol.">
        <title>The Global Catalogue of Microorganisms (GCM) 10K type strain sequencing project: providing services to taxonomists for standard genome sequencing and annotation.</title>
        <authorList>
            <consortium name="The Broad Institute Genomics Platform"/>
            <consortium name="The Broad Institute Genome Sequencing Center for Infectious Disease"/>
            <person name="Wu L."/>
            <person name="Ma J."/>
        </authorList>
    </citation>
    <scope>NUCLEOTIDE SEQUENCE [LARGE SCALE GENOMIC DNA]</scope>
    <source>
        <strain evidence="3">CGMCC 1.18578</strain>
    </source>
</reference>
<feature type="domain" description="DNA polymerase III beta sliding clamp C-terminal" evidence="1">
    <location>
        <begin position="2"/>
        <end position="91"/>
    </location>
</feature>
<keyword evidence="3" id="KW-1185">Reference proteome</keyword>
<proteinExistence type="predicted"/>
<dbReference type="InterPro" id="IPR022635">
    <property type="entry name" value="DNA_polIII_beta_C"/>
</dbReference>